<dbReference type="RefSeq" id="WP_110571826.1">
    <property type="nucleotide sequence ID" value="NZ_QKLW01000001.1"/>
</dbReference>
<dbReference type="PANTHER" id="PTHR35011:SF2">
    <property type="entry name" value="2,3-DIKETO-L-GULONATE TRAP TRANSPORTER SMALL PERMEASE PROTEIN YIAM"/>
    <property type="match status" value="1"/>
</dbReference>
<proteinExistence type="inferred from homology"/>
<protein>
    <recommendedName>
        <fullName evidence="9">TRAP transporter small permease protein</fullName>
    </recommendedName>
</protein>
<sequence length="172" mass="19559">MMKKLSRSVDLLLGIGMASCLTAMSCLVFSNVILRYLFDSGITWSEEMSRYLFVFMIFLGTTRAMKLNQHLNVDIFIKLIPFTWLKIALQLISAALMLYALWLLIDGSWELVKINMNTLGPATNMPLWLLYAGAIIMGACMSLFILFGIRRLIENEQQQDALNNKNHQEGEA</sequence>
<evidence type="ECO:0000256" key="1">
    <source>
        <dbReference type="ARBA" id="ARBA00004429"/>
    </source>
</evidence>
<evidence type="ECO:0000256" key="8">
    <source>
        <dbReference type="ARBA" id="ARBA00038436"/>
    </source>
</evidence>
<comment type="subunit">
    <text evidence="9">The complex comprises the extracytoplasmic solute receptor protein and the two transmembrane proteins.</text>
</comment>
<dbReference type="Pfam" id="PF04290">
    <property type="entry name" value="DctQ"/>
    <property type="match status" value="1"/>
</dbReference>
<keyword evidence="6 9" id="KW-1133">Transmembrane helix</keyword>
<name>A0A318VKZ5_9GAMM</name>
<feature type="transmembrane region" description="Helical" evidence="9">
    <location>
        <begin position="125"/>
        <end position="149"/>
    </location>
</feature>
<evidence type="ECO:0000313" key="12">
    <source>
        <dbReference type="Proteomes" id="UP000247551"/>
    </source>
</evidence>
<evidence type="ECO:0000313" key="11">
    <source>
        <dbReference type="EMBL" id="PYF84379.1"/>
    </source>
</evidence>
<feature type="transmembrane region" description="Helical" evidence="9">
    <location>
        <begin position="12"/>
        <end position="38"/>
    </location>
</feature>
<keyword evidence="12" id="KW-1185">Reference proteome</keyword>
<dbReference type="GO" id="GO:0022857">
    <property type="term" value="F:transmembrane transporter activity"/>
    <property type="evidence" value="ECO:0007669"/>
    <property type="project" value="UniProtKB-UniRule"/>
</dbReference>
<evidence type="ECO:0000256" key="9">
    <source>
        <dbReference type="RuleBase" id="RU369079"/>
    </source>
</evidence>
<accession>A0A318VKZ5</accession>
<dbReference type="EMBL" id="QKLW01000001">
    <property type="protein sequence ID" value="PYF84379.1"/>
    <property type="molecule type" value="Genomic_DNA"/>
</dbReference>
<keyword evidence="3" id="KW-1003">Cell membrane</keyword>
<comment type="subcellular location">
    <subcellularLocation>
        <location evidence="1 9">Cell inner membrane</location>
        <topology evidence="1 9">Multi-pass membrane protein</topology>
    </subcellularLocation>
</comment>
<comment type="function">
    <text evidence="9">Part of the tripartite ATP-independent periplasmic (TRAP) transport system.</text>
</comment>
<dbReference type="AlphaFoldDB" id="A0A318VKZ5"/>
<feature type="transmembrane region" description="Helical" evidence="9">
    <location>
        <begin position="87"/>
        <end position="105"/>
    </location>
</feature>
<evidence type="ECO:0000256" key="7">
    <source>
        <dbReference type="ARBA" id="ARBA00023136"/>
    </source>
</evidence>
<evidence type="ECO:0000259" key="10">
    <source>
        <dbReference type="Pfam" id="PF04290"/>
    </source>
</evidence>
<comment type="similarity">
    <text evidence="8 9">Belongs to the TRAP transporter small permease family.</text>
</comment>
<dbReference type="GO" id="GO:0005886">
    <property type="term" value="C:plasma membrane"/>
    <property type="evidence" value="ECO:0007669"/>
    <property type="project" value="UniProtKB-SubCell"/>
</dbReference>
<evidence type="ECO:0000256" key="5">
    <source>
        <dbReference type="ARBA" id="ARBA00022692"/>
    </source>
</evidence>
<feature type="transmembrane region" description="Helical" evidence="9">
    <location>
        <begin position="50"/>
        <end position="66"/>
    </location>
</feature>
<keyword evidence="2 9" id="KW-0813">Transport</keyword>
<feature type="domain" description="Tripartite ATP-independent periplasmic transporters DctQ component" evidence="10">
    <location>
        <begin position="24"/>
        <end position="152"/>
    </location>
</feature>
<evidence type="ECO:0000256" key="6">
    <source>
        <dbReference type="ARBA" id="ARBA00022989"/>
    </source>
</evidence>
<keyword evidence="4 9" id="KW-0997">Cell inner membrane</keyword>
<keyword evidence="5 9" id="KW-0812">Transmembrane</keyword>
<evidence type="ECO:0000256" key="2">
    <source>
        <dbReference type="ARBA" id="ARBA00022448"/>
    </source>
</evidence>
<gene>
    <name evidence="11" type="ORF">DFP75_101404</name>
</gene>
<dbReference type="PROSITE" id="PS51257">
    <property type="entry name" value="PROKAR_LIPOPROTEIN"/>
    <property type="match status" value="1"/>
</dbReference>
<evidence type="ECO:0000256" key="3">
    <source>
        <dbReference type="ARBA" id="ARBA00022475"/>
    </source>
</evidence>
<dbReference type="PANTHER" id="PTHR35011">
    <property type="entry name" value="2,3-DIKETO-L-GULONATE TRAP TRANSPORTER SMALL PERMEASE PROTEIN YIAM"/>
    <property type="match status" value="1"/>
</dbReference>
<dbReference type="Proteomes" id="UP000247551">
    <property type="component" value="Unassembled WGS sequence"/>
</dbReference>
<keyword evidence="7 9" id="KW-0472">Membrane</keyword>
<organism evidence="11 12">
    <name type="scientific">Marinomonas alcarazii</name>
    <dbReference type="NCBI Taxonomy" id="491949"/>
    <lineage>
        <taxon>Bacteria</taxon>
        <taxon>Pseudomonadati</taxon>
        <taxon>Pseudomonadota</taxon>
        <taxon>Gammaproteobacteria</taxon>
        <taxon>Oceanospirillales</taxon>
        <taxon>Oceanospirillaceae</taxon>
        <taxon>Marinomonas</taxon>
    </lineage>
</organism>
<comment type="caution">
    <text evidence="11">The sequence shown here is derived from an EMBL/GenBank/DDBJ whole genome shotgun (WGS) entry which is preliminary data.</text>
</comment>
<reference evidence="11 12" key="1">
    <citation type="submission" date="2018-06" db="EMBL/GenBank/DDBJ databases">
        <title>Genomic Encyclopedia of Type Strains, Phase III (KMG-III): the genomes of soil and plant-associated and newly described type strains.</title>
        <authorList>
            <person name="Whitman W."/>
        </authorList>
    </citation>
    <scope>NUCLEOTIDE SEQUENCE [LARGE SCALE GENOMIC DNA]</scope>
    <source>
        <strain evidence="11 12">CECT 7730</strain>
    </source>
</reference>
<dbReference type="GO" id="GO:0015740">
    <property type="term" value="P:C4-dicarboxylate transport"/>
    <property type="evidence" value="ECO:0007669"/>
    <property type="project" value="TreeGrafter"/>
</dbReference>
<dbReference type="InterPro" id="IPR055348">
    <property type="entry name" value="DctQ"/>
</dbReference>
<dbReference type="InterPro" id="IPR007387">
    <property type="entry name" value="TRAP_DctQ"/>
</dbReference>
<evidence type="ECO:0000256" key="4">
    <source>
        <dbReference type="ARBA" id="ARBA00022519"/>
    </source>
</evidence>